<dbReference type="AlphaFoldDB" id="A0A3P6T158"/>
<dbReference type="STRING" id="42156.A0A3P6T158"/>
<dbReference type="SMART" id="SM00494">
    <property type="entry name" value="ChtBD2"/>
    <property type="match status" value="2"/>
</dbReference>
<evidence type="ECO:0000313" key="3">
    <source>
        <dbReference type="Proteomes" id="UP000277928"/>
    </source>
</evidence>
<dbReference type="OMA" id="HYLQCQP"/>
<dbReference type="GO" id="GO:0008061">
    <property type="term" value="F:chitin binding"/>
    <property type="evidence" value="ECO:0007669"/>
    <property type="project" value="InterPro"/>
</dbReference>
<protein>
    <recommendedName>
        <fullName evidence="1">Chitin-binding type-2 domain-containing protein</fullName>
    </recommendedName>
</protein>
<name>A0A3P6T158_LITSI</name>
<feature type="domain" description="Chitin-binding type-2" evidence="1">
    <location>
        <begin position="36"/>
        <end position="105"/>
    </location>
</feature>
<sequence length="422" mass="46306">MWCIGQCSTTSIENSLEKSANDYIGSFVLWRSIIGDICQLSSFPRPTTDPNKYIECVFQAENAGNRNDLGIWVSKDCPTGYQFVAPARECKIDRLVKARQQLCDGPNAEKYKFCPSLKGGPKFIVKSVERHKDQCSCSAEDENCECPKVVVIELVTYKGVMNGSNIPKVRQARQLVCQGQERCVTTGDNCGDCLSASGICTCGASDSTYLLGGTKLARKEIPKGCLLLHNGQLHCPLIQEQIKNQQHSDIIAPQACPIAVEHDVADARYQRICSWMIEPLVTDPESPSHFLQCQPAANSLYCGRWQRMPCAAGLIFNALLQVCVWNSGTQPGQIPIATHRPHIIATYPLISHLPHASTRYRISPESVIPWYGANTQCTCHTGVQIGSCGSDGQCPGQSICKSKQITEQGSCPVCCYYSQGTE</sequence>
<dbReference type="Proteomes" id="UP000277928">
    <property type="component" value="Unassembled WGS sequence"/>
</dbReference>
<evidence type="ECO:0000259" key="1">
    <source>
        <dbReference type="SMART" id="SM00494"/>
    </source>
</evidence>
<proteinExistence type="predicted"/>
<gene>
    <name evidence="2" type="ORF">NLS_LOCUS3232</name>
</gene>
<dbReference type="SUPFAM" id="SSF57625">
    <property type="entry name" value="Invertebrate chitin-binding proteins"/>
    <property type="match status" value="1"/>
</dbReference>
<dbReference type="InterPro" id="IPR036508">
    <property type="entry name" value="Chitin-bd_dom_sf"/>
</dbReference>
<feature type="domain" description="Chitin-binding type-2" evidence="1">
    <location>
        <begin position="271"/>
        <end position="330"/>
    </location>
</feature>
<organism evidence="2 3">
    <name type="scientific">Litomosoides sigmodontis</name>
    <name type="common">Filarial nematode worm</name>
    <dbReference type="NCBI Taxonomy" id="42156"/>
    <lineage>
        <taxon>Eukaryota</taxon>
        <taxon>Metazoa</taxon>
        <taxon>Ecdysozoa</taxon>
        <taxon>Nematoda</taxon>
        <taxon>Chromadorea</taxon>
        <taxon>Rhabditida</taxon>
        <taxon>Spirurina</taxon>
        <taxon>Spiruromorpha</taxon>
        <taxon>Filarioidea</taxon>
        <taxon>Onchocercidae</taxon>
        <taxon>Litomosoides</taxon>
    </lineage>
</organism>
<dbReference type="InterPro" id="IPR002557">
    <property type="entry name" value="Chitin-bd_dom"/>
</dbReference>
<dbReference type="EMBL" id="UYRX01000170">
    <property type="protein sequence ID" value="VDK76283.1"/>
    <property type="molecule type" value="Genomic_DNA"/>
</dbReference>
<accession>A0A3P6T158</accession>
<evidence type="ECO:0000313" key="2">
    <source>
        <dbReference type="EMBL" id="VDK76283.1"/>
    </source>
</evidence>
<dbReference type="OrthoDB" id="5829832at2759"/>
<reference evidence="2 3" key="1">
    <citation type="submission" date="2018-08" db="EMBL/GenBank/DDBJ databases">
        <authorList>
            <person name="Laetsch R D."/>
            <person name="Stevens L."/>
            <person name="Kumar S."/>
            <person name="Blaxter L. M."/>
        </authorList>
    </citation>
    <scope>NUCLEOTIDE SEQUENCE [LARGE SCALE GENOMIC DNA]</scope>
</reference>
<keyword evidence="3" id="KW-1185">Reference proteome</keyword>
<dbReference type="GO" id="GO:0005576">
    <property type="term" value="C:extracellular region"/>
    <property type="evidence" value="ECO:0007669"/>
    <property type="project" value="InterPro"/>
</dbReference>
<dbReference type="Pfam" id="PF01607">
    <property type="entry name" value="CBM_14"/>
    <property type="match status" value="1"/>
</dbReference>